<reference evidence="1" key="2">
    <citation type="submission" date="2024-10" db="UniProtKB">
        <authorList>
            <consortium name="EnsemblProtists"/>
        </authorList>
    </citation>
    <scope>IDENTIFICATION</scope>
</reference>
<accession>A0A0D3JK41</accession>
<protein>
    <submittedName>
        <fullName evidence="1">Uncharacterized protein</fullName>
    </submittedName>
</protein>
<dbReference type="PaxDb" id="2903-EOD23876"/>
<dbReference type="AlphaFoldDB" id="A0A0D3JK41"/>
<evidence type="ECO:0000313" key="1">
    <source>
        <dbReference type="EnsemblProtists" id="EOD23876"/>
    </source>
</evidence>
<dbReference type="HOGENOM" id="CLU_2692969_0_0_1"/>
<evidence type="ECO:0000313" key="2">
    <source>
        <dbReference type="Proteomes" id="UP000013827"/>
    </source>
</evidence>
<proteinExistence type="predicted"/>
<keyword evidence="2" id="KW-1185">Reference proteome</keyword>
<name>A0A0D3JK41_EMIH1</name>
<dbReference type="KEGG" id="ehx:EMIHUDRAFT_239030"/>
<sequence length="74" mass="8328">MNPQLASRALAREERPQLLSSQADTPWGAAISEGEIIVLGTPVLKRRFLSVLAETWVRTLLRFKARLVDEARAR</sequence>
<reference evidence="2" key="1">
    <citation type="journal article" date="2013" name="Nature">
        <title>Pan genome of the phytoplankton Emiliania underpins its global distribution.</title>
        <authorList>
            <person name="Read B.A."/>
            <person name="Kegel J."/>
            <person name="Klute M.J."/>
            <person name="Kuo A."/>
            <person name="Lefebvre S.C."/>
            <person name="Maumus F."/>
            <person name="Mayer C."/>
            <person name="Miller J."/>
            <person name="Monier A."/>
            <person name="Salamov A."/>
            <person name="Young J."/>
            <person name="Aguilar M."/>
            <person name="Claverie J.M."/>
            <person name="Frickenhaus S."/>
            <person name="Gonzalez K."/>
            <person name="Herman E.K."/>
            <person name="Lin Y.C."/>
            <person name="Napier J."/>
            <person name="Ogata H."/>
            <person name="Sarno A.F."/>
            <person name="Shmutz J."/>
            <person name="Schroeder D."/>
            <person name="de Vargas C."/>
            <person name="Verret F."/>
            <person name="von Dassow P."/>
            <person name="Valentin K."/>
            <person name="Van de Peer Y."/>
            <person name="Wheeler G."/>
            <person name="Dacks J.B."/>
            <person name="Delwiche C.F."/>
            <person name="Dyhrman S.T."/>
            <person name="Glockner G."/>
            <person name="John U."/>
            <person name="Richards T."/>
            <person name="Worden A.Z."/>
            <person name="Zhang X."/>
            <person name="Grigoriev I.V."/>
            <person name="Allen A.E."/>
            <person name="Bidle K."/>
            <person name="Borodovsky M."/>
            <person name="Bowler C."/>
            <person name="Brownlee C."/>
            <person name="Cock J.M."/>
            <person name="Elias M."/>
            <person name="Gladyshev V.N."/>
            <person name="Groth M."/>
            <person name="Guda C."/>
            <person name="Hadaegh A."/>
            <person name="Iglesias-Rodriguez M.D."/>
            <person name="Jenkins J."/>
            <person name="Jones B.M."/>
            <person name="Lawson T."/>
            <person name="Leese F."/>
            <person name="Lindquist E."/>
            <person name="Lobanov A."/>
            <person name="Lomsadze A."/>
            <person name="Malik S.B."/>
            <person name="Marsh M.E."/>
            <person name="Mackinder L."/>
            <person name="Mock T."/>
            <person name="Mueller-Roeber B."/>
            <person name="Pagarete A."/>
            <person name="Parker M."/>
            <person name="Probert I."/>
            <person name="Quesneville H."/>
            <person name="Raines C."/>
            <person name="Rensing S.A."/>
            <person name="Riano-Pachon D.M."/>
            <person name="Richier S."/>
            <person name="Rokitta S."/>
            <person name="Shiraiwa Y."/>
            <person name="Soanes D.M."/>
            <person name="van der Giezen M."/>
            <person name="Wahlund T.M."/>
            <person name="Williams B."/>
            <person name="Wilson W."/>
            <person name="Wolfe G."/>
            <person name="Wurch L.L."/>
        </authorList>
    </citation>
    <scope>NUCLEOTIDE SEQUENCE</scope>
</reference>
<dbReference type="Proteomes" id="UP000013827">
    <property type="component" value="Unassembled WGS sequence"/>
</dbReference>
<dbReference type="RefSeq" id="XP_005776305.1">
    <property type="nucleotide sequence ID" value="XM_005776248.1"/>
</dbReference>
<dbReference type="EnsemblProtists" id="EOD23876">
    <property type="protein sequence ID" value="EOD23876"/>
    <property type="gene ID" value="EMIHUDRAFT_239030"/>
</dbReference>
<dbReference type="GeneID" id="17269420"/>
<organism evidence="1 2">
    <name type="scientific">Emiliania huxleyi (strain CCMP1516)</name>
    <dbReference type="NCBI Taxonomy" id="280463"/>
    <lineage>
        <taxon>Eukaryota</taxon>
        <taxon>Haptista</taxon>
        <taxon>Haptophyta</taxon>
        <taxon>Prymnesiophyceae</taxon>
        <taxon>Isochrysidales</taxon>
        <taxon>Noelaerhabdaceae</taxon>
        <taxon>Emiliania</taxon>
    </lineage>
</organism>